<evidence type="ECO:0000313" key="2">
    <source>
        <dbReference type="Proteomes" id="UP000838756"/>
    </source>
</evidence>
<accession>A0A8S4QL04</accession>
<keyword evidence="2" id="KW-1185">Reference proteome</keyword>
<feature type="non-terminal residue" evidence="1">
    <location>
        <position position="52"/>
    </location>
</feature>
<feature type="non-terminal residue" evidence="1">
    <location>
        <position position="1"/>
    </location>
</feature>
<evidence type="ECO:0000313" key="1">
    <source>
        <dbReference type="EMBL" id="CAH2215771.1"/>
    </source>
</evidence>
<dbReference type="OrthoDB" id="5585685at2759"/>
<dbReference type="Proteomes" id="UP000838756">
    <property type="component" value="Unassembled WGS sequence"/>
</dbReference>
<comment type="caution">
    <text evidence="1">The sequence shown here is derived from an EMBL/GenBank/DDBJ whole genome shotgun (WGS) entry which is preliminary data.</text>
</comment>
<proteinExistence type="predicted"/>
<sequence>ANLLTGVPPMFYQYLTPELNDGETALCTYAGRNMDALQALLQLLLYRLSITT</sequence>
<gene>
    <name evidence="1" type="primary">jg19012</name>
    <name evidence="1" type="ORF">PAEG_LOCUS3857</name>
</gene>
<dbReference type="EMBL" id="CAKXAJ010012764">
    <property type="protein sequence ID" value="CAH2215771.1"/>
    <property type="molecule type" value="Genomic_DNA"/>
</dbReference>
<dbReference type="AlphaFoldDB" id="A0A8S4QL04"/>
<reference evidence="1" key="1">
    <citation type="submission" date="2022-03" db="EMBL/GenBank/DDBJ databases">
        <authorList>
            <person name="Lindestad O."/>
        </authorList>
    </citation>
    <scope>NUCLEOTIDE SEQUENCE</scope>
</reference>
<organism evidence="1 2">
    <name type="scientific">Pararge aegeria aegeria</name>
    <dbReference type="NCBI Taxonomy" id="348720"/>
    <lineage>
        <taxon>Eukaryota</taxon>
        <taxon>Metazoa</taxon>
        <taxon>Ecdysozoa</taxon>
        <taxon>Arthropoda</taxon>
        <taxon>Hexapoda</taxon>
        <taxon>Insecta</taxon>
        <taxon>Pterygota</taxon>
        <taxon>Neoptera</taxon>
        <taxon>Endopterygota</taxon>
        <taxon>Lepidoptera</taxon>
        <taxon>Glossata</taxon>
        <taxon>Ditrysia</taxon>
        <taxon>Papilionoidea</taxon>
        <taxon>Nymphalidae</taxon>
        <taxon>Satyrinae</taxon>
        <taxon>Satyrini</taxon>
        <taxon>Parargina</taxon>
        <taxon>Pararge</taxon>
    </lineage>
</organism>
<protein>
    <submittedName>
        <fullName evidence="1">Jg19012 protein</fullName>
    </submittedName>
</protein>
<name>A0A8S4QL04_9NEOP</name>